<accession>A0A382G729</accession>
<protein>
    <submittedName>
        <fullName evidence="1">Uncharacterized protein</fullName>
    </submittedName>
</protein>
<organism evidence="1">
    <name type="scientific">marine metagenome</name>
    <dbReference type="NCBI Taxonomy" id="408172"/>
    <lineage>
        <taxon>unclassified sequences</taxon>
        <taxon>metagenomes</taxon>
        <taxon>ecological metagenomes</taxon>
    </lineage>
</organism>
<evidence type="ECO:0000313" key="1">
    <source>
        <dbReference type="EMBL" id="SVB70595.1"/>
    </source>
</evidence>
<gene>
    <name evidence="1" type="ORF">METZ01_LOCUS223449</name>
</gene>
<name>A0A382G729_9ZZZZ</name>
<proteinExistence type="predicted"/>
<reference evidence="1" key="1">
    <citation type="submission" date="2018-05" db="EMBL/GenBank/DDBJ databases">
        <authorList>
            <person name="Lanie J.A."/>
            <person name="Ng W.-L."/>
            <person name="Kazmierczak K.M."/>
            <person name="Andrzejewski T.M."/>
            <person name="Davidsen T.M."/>
            <person name="Wayne K.J."/>
            <person name="Tettelin H."/>
            <person name="Glass J.I."/>
            <person name="Rusch D."/>
            <person name="Podicherti R."/>
            <person name="Tsui H.-C.T."/>
            <person name="Winkler M.E."/>
        </authorList>
    </citation>
    <scope>NUCLEOTIDE SEQUENCE</scope>
</reference>
<dbReference type="EMBL" id="UINC01053723">
    <property type="protein sequence ID" value="SVB70595.1"/>
    <property type="molecule type" value="Genomic_DNA"/>
</dbReference>
<dbReference type="AlphaFoldDB" id="A0A382G729"/>
<sequence>MLRKRFGDGHAVGEIVTHGVFTAHFFLRETKGFIQRRSGNDDDAIGIAEEIVLALNVHTVEGDRFADGSDIDAALAVSWSAADGEDGKLHFLDRP</sequence>